<keyword evidence="1" id="KW-1133">Transmembrane helix</keyword>
<evidence type="ECO:0000256" key="1">
    <source>
        <dbReference type="SAM" id="Phobius"/>
    </source>
</evidence>
<proteinExistence type="predicted"/>
<comment type="caution">
    <text evidence="2">The sequence shown here is derived from an EMBL/GenBank/DDBJ whole genome shotgun (WGS) entry which is preliminary data.</text>
</comment>
<protein>
    <submittedName>
        <fullName evidence="2">Uncharacterized protein</fullName>
    </submittedName>
</protein>
<feature type="transmembrane region" description="Helical" evidence="1">
    <location>
        <begin position="475"/>
        <end position="496"/>
    </location>
</feature>
<dbReference type="InterPro" id="IPR002523">
    <property type="entry name" value="MgTranspt_CorA/ZnTranspt_ZntB"/>
</dbReference>
<organism evidence="2 3">
    <name type="scientific">Lithohypha guttulata</name>
    <dbReference type="NCBI Taxonomy" id="1690604"/>
    <lineage>
        <taxon>Eukaryota</taxon>
        <taxon>Fungi</taxon>
        <taxon>Dikarya</taxon>
        <taxon>Ascomycota</taxon>
        <taxon>Pezizomycotina</taxon>
        <taxon>Eurotiomycetes</taxon>
        <taxon>Chaetothyriomycetidae</taxon>
        <taxon>Chaetothyriales</taxon>
        <taxon>Trichomeriaceae</taxon>
        <taxon>Lithohypha</taxon>
    </lineage>
</organism>
<dbReference type="EMBL" id="JAVRRG010000081">
    <property type="protein sequence ID" value="KAK5089274.1"/>
    <property type="molecule type" value="Genomic_DNA"/>
</dbReference>
<dbReference type="Gene3D" id="1.20.58.340">
    <property type="entry name" value="Magnesium transport protein CorA, transmembrane region"/>
    <property type="match status" value="1"/>
</dbReference>
<evidence type="ECO:0000313" key="3">
    <source>
        <dbReference type="Proteomes" id="UP001345013"/>
    </source>
</evidence>
<reference evidence="2 3" key="1">
    <citation type="submission" date="2023-08" db="EMBL/GenBank/DDBJ databases">
        <title>Black Yeasts Isolated from many extreme environments.</title>
        <authorList>
            <person name="Coleine C."/>
            <person name="Stajich J.E."/>
            <person name="Selbmann L."/>
        </authorList>
    </citation>
    <scope>NUCLEOTIDE SEQUENCE [LARGE SCALE GENOMIC DNA]</scope>
    <source>
        <strain evidence="2 3">CCFEE 5885</strain>
    </source>
</reference>
<dbReference type="Pfam" id="PF01544">
    <property type="entry name" value="CorA"/>
    <property type="match status" value="1"/>
</dbReference>
<evidence type="ECO:0000313" key="2">
    <source>
        <dbReference type="EMBL" id="KAK5089274.1"/>
    </source>
</evidence>
<gene>
    <name evidence="2" type="ORF">LTR24_006343</name>
</gene>
<dbReference type="Proteomes" id="UP001345013">
    <property type="component" value="Unassembled WGS sequence"/>
</dbReference>
<name>A0ABR0K6A0_9EURO</name>
<keyword evidence="1" id="KW-0812">Transmembrane</keyword>
<keyword evidence="1" id="KW-0472">Membrane</keyword>
<accession>A0ABR0K6A0</accession>
<keyword evidence="3" id="KW-1185">Reference proteome</keyword>
<feature type="transmembrane region" description="Helical" evidence="1">
    <location>
        <begin position="516"/>
        <end position="538"/>
    </location>
</feature>
<sequence>MTSHILKVKQIHQATYQCTPAQARYKKRMLLPQAVHCAPYQSQERPHPLPYIQAMSSTSAQTAPKMLPFFMHGDGFILSEEDLKRYNGHHQVDKYYFAEGADKPVIETVCPNASADQLKEWLRPTTIRPEDVERWKATPALRILMIKTQNEFSRNPAEYKPTHRTIPGCTEVTPLPQREQHVQMIREIFRHAKLPLAALGAYVKSHITFLSAPSYEVFGDEGTSGGEVTKYYCSGTSWSLTWSYFHATRHTAAVLFYREGDGVQRRGELEHEIMRLKQHIAHPLMLAYIKTQISLVWTFQLLEQMNGQTLEIEKSVGLASWDWVLDREIEAYQDPKEGDCQSEESMALAQKKAVERYNVLSGKLINIRFRLRSFREQILWLRRMNNTYLHSLHRGHIDTKFEARSKECHELDTMLDRMDDFNKIYLHDADTLADRLSQQMSSMSHLITQRDSRISLAIADINNELAWQGRNTNSAMMAIAVASFIFLPGTFIASVFDTPIFNWRPPDESTIVTKPFWIFWVTSGVTTALFCLCWYGYLRKKYASENIRRKEAKEDFRRRILSLRIPTLTKRASRTGPEIEECSSDRGWLDFWYGRFGGRSDEEKGIGLSKTVSFAI</sequence>